<evidence type="ECO:0000313" key="11">
    <source>
        <dbReference type="Proteomes" id="UP001153620"/>
    </source>
</evidence>
<keyword evidence="2 6" id="KW-0238">DNA-binding</keyword>
<evidence type="ECO:0000259" key="9">
    <source>
        <dbReference type="PROSITE" id="PS50071"/>
    </source>
</evidence>
<dbReference type="PROSITE" id="PS00027">
    <property type="entry name" value="HOMEOBOX_1"/>
    <property type="match status" value="1"/>
</dbReference>
<keyword evidence="11" id="KW-1185">Reference proteome</keyword>
<dbReference type="InterPro" id="IPR001356">
    <property type="entry name" value="HD"/>
</dbReference>
<dbReference type="InterPro" id="IPR017970">
    <property type="entry name" value="Homeobox_CS"/>
</dbReference>
<feature type="domain" description="Homeobox" evidence="9">
    <location>
        <begin position="218"/>
        <end position="278"/>
    </location>
</feature>
<proteinExistence type="inferred from homology"/>
<feature type="DNA-binding region" description="Homeobox" evidence="6">
    <location>
        <begin position="220"/>
        <end position="279"/>
    </location>
</feature>
<evidence type="ECO:0000256" key="5">
    <source>
        <dbReference type="ARBA" id="ARBA00038504"/>
    </source>
</evidence>
<evidence type="ECO:0000256" key="8">
    <source>
        <dbReference type="SAM" id="MobiDB-lite"/>
    </source>
</evidence>
<dbReference type="InterPro" id="IPR052497">
    <property type="entry name" value="H2.0_Homeobox_TF"/>
</dbReference>
<evidence type="ECO:0000256" key="6">
    <source>
        <dbReference type="PROSITE-ProRule" id="PRU00108"/>
    </source>
</evidence>
<feature type="region of interest" description="Disordered" evidence="8">
    <location>
        <begin position="290"/>
        <end position="320"/>
    </location>
</feature>
<dbReference type="InterPro" id="IPR009057">
    <property type="entry name" value="Homeodomain-like_sf"/>
</dbReference>
<comment type="subcellular location">
    <subcellularLocation>
        <location evidence="1 6 7">Nucleus</location>
    </subcellularLocation>
</comment>
<keyword evidence="4 6" id="KW-0539">Nucleus</keyword>
<evidence type="ECO:0000256" key="7">
    <source>
        <dbReference type="RuleBase" id="RU000682"/>
    </source>
</evidence>
<protein>
    <recommendedName>
        <fullName evidence="9">Homeobox domain-containing protein</fullName>
    </recommendedName>
</protein>
<evidence type="ECO:0000256" key="3">
    <source>
        <dbReference type="ARBA" id="ARBA00023155"/>
    </source>
</evidence>
<dbReference type="InterPro" id="IPR020479">
    <property type="entry name" value="HD_metazoa"/>
</dbReference>
<dbReference type="PANTHER" id="PTHR46808">
    <property type="entry name" value="H2.0-LIKE HOMEOBOX PROTEIN"/>
    <property type="match status" value="1"/>
</dbReference>
<evidence type="ECO:0000313" key="10">
    <source>
        <dbReference type="EMBL" id="CAG9803956.1"/>
    </source>
</evidence>
<dbReference type="GO" id="GO:0000981">
    <property type="term" value="F:DNA-binding transcription factor activity, RNA polymerase II-specific"/>
    <property type="evidence" value="ECO:0007669"/>
    <property type="project" value="InterPro"/>
</dbReference>
<dbReference type="SMART" id="SM00389">
    <property type="entry name" value="HOX"/>
    <property type="match status" value="1"/>
</dbReference>
<dbReference type="PRINTS" id="PR00024">
    <property type="entry name" value="HOMEOBOX"/>
</dbReference>
<dbReference type="PRINTS" id="PR00031">
    <property type="entry name" value="HTHREPRESSR"/>
</dbReference>
<comment type="similarity">
    <text evidence="5">Belongs to the H2.0 homeobox family.</text>
</comment>
<name>A0A9N9RVN3_9DIPT</name>
<sequence>MEKISLQNITMDINLPRDYSLSSSDIRLKSDMNEANNNNSNNNNNHTLSKSMKLNFGVERLLSKNYDKLNKHIDESKDKGMLLNLVSNNIETDTGNNYQGLNLLHQQLINTNINGLPNQNCILKPFPLRFGKNHNGYMHQPPSYFQSSLRKVSMTDLSNSSSNYSAINVYQNILRLPSIAQLSPNTSAAQYLNQKMVKTASDAEKVIGMIPSNGNVKRKRSWSRAVFSNLQRKGLERQFEFQKYITKPDRKKLAARLGLKDSQVKVWFQNRRMKWRHSTRGTTISGKIVNSHENSDVNDDDEQFTSSDEEDTEIDVVTDH</sequence>
<feature type="compositionally biased region" description="Acidic residues" evidence="8">
    <location>
        <begin position="296"/>
        <end position="320"/>
    </location>
</feature>
<dbReference type="Proteomes" id="UP001153620">
    <property type="component" value="Chromosome 2"/>
</dbReference>
<evidence type="ECO:0000256" key="4">
    <source>
        <dbReference type="ARBA" id="ARBA00023242"/>
    </source>
</evidence>
<accession>A0A9N9RVN3</accession>
<dbReference type="InterPro" id="IPR000047">
    <property type="entry name" value="HTH_motif"/>
</dbReference>
<dbReference type="AlphaFoldDB" id="A0A9N9RVN3"/>
<organism evidence="10 11">
    <name type="scientific">Chironomus riparius</name>
    <dbReference type="NCBI Taxonomy" id="315576"/>
    <lineage>
        <taxon>Eukaryota</taxon>
        <taxon>Metazoa</taxon>
        <taxon>Ecdysozoa</taxon>
        <taxon>Arthropoda</taxon>
        <taxon>Hexapoda</taxon>
        <taxon>Insecta</taxon>
        <taxon>Pterygota</taxon>
        <taxon>Neoptera</taxon>
        <taxon>Endopterygota</taxon>
        <taxon>Diptera</taxon>
        <taxon>Nematocera</taxon>
        <taxon>Chironomoidea</taxon>
        <taxon>Chironomidae</taxon>
        <taxon>Chironominae</taxon>
        <taxon>Chironomus</taxon>
    </lineage>
</organism>
<gene>
    <name evidence="10" type="ORF">CHIRRI_LOCUS6851</name>
</gene>
<dbReference type="PANTHER" id="PTHR46808:SF1">
    <property type="entry name" value="H2.0-LIKE HOMEOBOX PROTEIN"/>
    <property type="match status" value="1"/>
</dbReference>
<dbReference type="Gene3D" id="1.10.10.60">
    <property type="entry name" value="Homeodomain-like"/>
    <property type="match status" value="1"/>
</dbReference>
<keyword evidence="3 6" id="KW-0371">Homeobox</keyword>
<dbReference type="GO" id="GO:0005634">
    <property type="term" value="C:nucleus"/>
    <property type="evidence" value="ECO:0007669"/>
    <property type="project" value="UniProtKB-SubCell"/>
</dbReference>
<evidence type="ECO:0000256" key="1">
    <source>
        <dbReference type="ARBA" id="ARBA00004123"/>
    </source>
</evidence>
<dbReference type="SUPFAM" id="SSF46689">
    <property type="entry name" value="Homeodomain-like"/>
    <property type="match status" value="1"/>
</dbReference>
<reference evidence="10" key="1">
    <citation type="submission" date="2022-01" db="EMBL/GenBank/DDBJ databases">
        <authorList>
            <person name="King R."/>
        </authorList>
    </citation>
    <scope>NUCLEOTIDE SEQUENCE</scope>
</reference>
<dbReference type="PROSITE" id="PS50071">
    <property type="entry name" value="HOMEOBOX_2"/>
    <property type="match status" value="1"/>
</dbReference>
<evidence type="ECO:0000256" key="2">
    <source>
        <dbReference type="ARBA" id="ARBA00023125"/>
    </source>
</evidence>
<dbReference type="GO" id="GO:0043565">
    <property type="term" value="F:sequence-specific DNA binding"/>
    <property type="evidence" value="ECO:0007669"/>
    <property type="project" value="TreeGrafter"/>
</dbReference>
<dbReference type="CDD" id="cd00086">
    <property type="entry name" value="homeodomain"/>
    <property type="match status" value="1"/>
</dbReference>
<dbReference type="OrthoDB" id="6159439at2759"/>
<dbReference type="EMBL" id="OU895878">
    <property type="protein sequence ID" value="CAG9803956.1"/>
    <property type="molecule type" value="Genomic_DNA"/>
</dbReference>
<dbReference type="Pfam" id="PF00046">
    <property type="entry name" value="Homeodomain"/>
    <property type="match status" value="1"/>
</dbReference>
<reference evidence="10" key="2">
    <citation type="submission" date="2022-10" db="EMBL/GenBank/DDBJ databases">
        <authorList>
            <consortium name="ENA_rothamsted_submissions"/>
            <consortium name="culmorum"/>
            <person name="King R."/>
        </authorList>
    </citation>
    <scope>NUCLEOTIDE SEQUENCE</scope>
</reference>